<feature type="transmembrane region" description="Helical" evidence="4">
    <location>
        <begin position="377"/>
        <end position="398"/>
    </location>
</feature>
<evidence type="ECO:0000256" key="4">
    <source>
        <dbReference type="SAM" id="Phobius"/>
    </source>
</evidence>
<evidence type="ECO:0000256" key="3">
    <source>
        <dbReference type="ARBA" id="ARBA00022679"/>
    </source>
</evidence>
<organism evidence="5 6">
    <name type="scientific">bacterium (Candidatus Blackallbacteria) CG17_big_fil_post_rev_8_21_14_2_50_48_46</name>
    <dbReference type="NCBI Taxonomy" id="2014261"/>
    <lineage>
        <taxon>Bacteria</taxon>
        <taxon>Candidatus Blackallbacteria</taxon>
    </lineage>
</organism>
<protein>
    <submittedName>
        <fullName evidence="5">Glycosyl transferase</fullName>
    </submittedName>
</protein>
<dbReference type="SUPFAM" id="SSF53448">
    <property type="entry name" value="Nucleotide-diphospho-sugar transferases"/>
    <property type="match status" value="1"/>
</dbReference>
<name>A0A2M7G581_9BACT</name>
<dbReference type="InterPro" id="IPR029044">
    <property type="entry name" value="Nucleotide-diphossugar_trans"/>
</dbReference>
<reference evidence="5 6" key="1">
    <citation type="submission" date="2017-09" db="EMBL/GenBank/DDBJ databases">
        <title>Depth-based differentiation of microbial function through sediment-hosted aquifers and enrichment of novel symbionts in the deep terrestrial subsurface.</title>
        <authorList>
            <person name="Probst A.J."/>
            <person name="Ladd B."/>
            <person name="Jarett J.K."/>
            <person name="Geller-Mcgrath D.E."/>
            <person name="Sieber C.M."/>
            <person name="Emerson J.B."/>
            <person name="Anantharaman K."/>
            <person name="Thomas B.C."/>
            <person name="Malmstrom R."/>
            <person name="Stieglmeier M."/>
            <person name="Klingl A."/>
            <person name="Woyke T."/>
            <person name="Ryan C.M."/>
            <person name="Banfield J.F."/>
        </authorList>
    </citation>
    <scope>NUCLEOTIDE SEQUENCE [LARGE SCALE GENOMIC DNA]</scope>
    <source>
        <strain evidence="5">CG17_big_fil_post_rev_8_21_14_2_50_48_46</strain>
    </source>
</reference>
<keyword evidence="4" id="KW-0472">Membrane</keyword>
<dbReference type="PANTHER" id="PTHR43630:SF1">
    <property type="entry name" value="POLY-BETA-1,6-N-ACETYL-D-GLUCOSAMINE SYNTHASE"/>
    <property type="match status" value="1"/>
</dbReference>
<dbReference type="PANTHER" id="PTHR43630">
    <property type="entry name" value="POLY-BETA-1,6-N-ACETYL-D-GLUCOSAMINE SYNTHASE"/>
    <property type="match status" value="1"/>
</dbReference>
<feature type="transmembrane region" description="Helical" evidence="4">
    <location>
        <begin position="345"/>
        <end position="370"/>
    </location>
</feature>
<sequence>MVLSITNLLYMFFLNSMYVVTSILSFGALRKYSRRLKSVSIEYLLTSAGAPPITMVVPSYNEESTCVESIRALLNLQYPEYEVLVVNDGSQDKTLKRLIDAYDLEPAYRTPLSNLKTQEIHAVYRSLKFSNLWVLDKANGGKADALNAGINMCQTPLFCAIDADSLLEQDALLRVVRPYLEESKTVAVGGIVRIANGCVIESGIVKQVRLPKTWLARFQALEYLRSFLSGRMGWSVMGGTLIISGAFGLFKRSLIVDIGGYATDTVGEDMELIVRLHRYCLEQKLSYDIAFIPDPVAWTECPEDMKTLANQRDRWQRGLMEALWIHRGMFFNPRYGRIGLLAYPYYFFLEMLGPVIELTGYLSILVTGLLGMLSGSFMMAFFLVAFVYGSIVSIFAIALEELTFRRYLRMKDLLNLILASLLESFGYRQLLTLWRARGMWRKLTRRSHSWGKMERKGFGVRQASP</sequence>
<comment type="similarity">
    <text evidence="1">Belongs to the glycosyltransferase 2 family.</text>
</comment>
<dbReference type="AlphaFoldDB" id="A0A2M7G581"/>
<feature type="transmembrane region" description="Helical" evidence="4">
    <location>
        <begin position="232"/>
        <end position="250"/>
    </location>
</feature>
<dbReference type="Proteomes" id="UP000231019">
    <property type="component" value="Unassembled WGS sequence"/>
</dbReference>
<dbReference type="Pfam" id="PF13641">
    <property type="entry name" value="Glyco_tranf_2_3"/>
    <property type="match status" value="1"/>
</dbReference>
<keyword evidence="4" id="KW-1133">Transmembrane helix</keyword>
<evidence type="ECO:0000256" key="2">
    <source>
        <dbReference type="ARBA" id="ARBA00022676"/>
    </source>
</evidence>
<gene>
    <name evidence="5" type="ORF">COW36_10485</name>
</gene>
<dbReference type="GO" id="GO:0016757">
    <property type="term" value="F:glycosyltransferase activity"/>
    <property type="evidence" value="ECO:0007669"/>
    <property type="project" value="UniProtKB-KW"/>
</dbReference>
<keyword evidence="3 5" id="KW-0808">Transferase</keyword>
<keyword evidence="4" id="KW-0812">Transmembrane</keyword>
<evidence type="ECO:0000256" key="1">
    <source>
        <dbReference type="ARBA" id="ARBA00006739"/>
    </source>
</evidence>
<dbReference type="EMBL" id="PFFQ01000031">
    <property type="protein sequence ID" value="PIW17084.1"/>
    <property type="molecule type" value="Genomic_DNA"/>
</dbReference>
<evidence type="ECO:0000313" key="6">
    <source>
        <dbReference type="Proteomes" id="UP000231019"/>
    </source>
</evidence>
<dbReference type="Gene3D" id="3.90.550.10">
    <property type="entry name" value="Spore Coat Polysaccharide Biosynthesis Protein SpsA, Chain A"/>
    <property type="match status" value="1"/>
</dbReference>
<keyword evidence="2" id="KW-0328">Glycosyltransferase</keyword>
<accession>A0A2M7G581</accession>
<dbReference type="CDD" id="cd06423">
    <property type="entry name" value="CESA_like"/>
    <property type="match status" value="1"/>
</dbReference>
<evidence type="ECO:0000313" key="5">
    <source>
        <dbReference type="EMBL" id="PIW17084.1"/>
    </source>
</evidence>
<comment type="caution">
    <text evidence="5">The sequence shown here is derived from an EMBL/GenBank/DDBJ whole genome shotgun (WGS) entry which is preliminary data.</text>
</comment>
<feature type="transmembrane region" description="Helical" evidence="4">
    <location>
        <begin position="12"/>
        <end position="29"/>
    </location>
</feature>
<proteinExistence type="inferred from homology"/>